<protein>
    <submittedName>
        <fullName evidence="6">LysR family transcriptional regulator</fullName>
    </submittedName>
</protein>
<dbReference type="InterPro" id="IPR000847">
    <property type="entry name" value="LysR_HTH_N"/>
</dbReference>
<feature type="domain" description="HTH lysR-type" evidence="5">
    <location>
        <begin position="5"/>
        <end position="62"/>
    </location>
</feature>
<dbReference type="SUPFAM" id="SSF46785">
    <property type="entry name" value="Winged helix' DNA-binding domain"/>
    <property type="match status" value="1"/>
</dbReference>
<dbReference type="Pfam" id="PF03466">
    <property type="entry name" value="LysR_substrate"/>
    <property type="match status" value="1"/>
</dbReference>
<dbReference type="RefSeq" id="WP_126793196.1">
    <property type="nucleotide sequence ID" value="NZ_PIPI01000006.1"/>
</dbReference>
<dbReference type="Gene3D" id="3.40.190.10">
    <property type="entry name" value="Periplasmic binding protein-like II"/>
    <property type="match status" value="2"/>
</dbReference>
<dbReference type="OrthoDB" id="9775392at2"/>
<dbReference type="GO" id="GO:0003677">
    <property type="term" value="F:DNA binding"/>
    <property type="evidence" value="ECO:0007669"/>
    <property type="project" value="UniProtKB-KW"/>
</dbReference>
<sequence length="304" mass="33720">MTKLPSLKNLTYLLALHQHQNFNRAAQACFVSQSTLSSGIQNLEEQLGCQLIERDHKSFLFTGMGEEIVERAREILTHTEELVNFAQSQGNIMEGPLRIGCIPTIGPFILGPLSKALKQNYPKLSLYIREDTTHQLMNLLRDGDLDVLILALPVDLQGNQQWVVGKDPFKMVLVPKLAKLAGEPVDYNKLPNKSIFLLEKEHCMTGHAVTACRLGNKEKINPFTASSLHSLIQMAEALEGATFVPQMAIDAGVLSGSDLVVTEPGDGEAYREIGLVFRPTTSRRQTFRKLAELLAEFLPISTLK</sequence>
<keyword evidence="7" id="KW-1185">Reference proteome</keyword>
<dbReference type="GO" id="GO:0032993">
    <property type="term" value="C:protein-DNA complex"/>
    <property type="evidence" value="ECO:0007669"/>
    <property type="project" value="TreeGrafter"/>
</dbReference>
<evidence type="ECO:0000256" key="1">
    <source>
        <dbReference type="ARBA" id="ARBA00009437"/>
    </source>
</evidence>
<gene>
    <name evidence="6" type="ORF">CWE06_08705</name>
</gene>
<dbReference type="EMBL" id="PIPI01000006">
    <property type="protein sequence ID" value="RUO19110.1"/>
    <property type="molecule type" value="Genomic_DNA"/>
</dbReference>
<dbReference type="Pfam" id="PF00126">
    <property type="entry name" value="HTH_1"/>
    <property type="match status" value="1"/>
</dbReference>
<keyword evidence="4" id="KW-0804">Transcription</keyword>
<dbReference type="GO" id="GO:0003700">
    <property type="term" value="F:DNA-binding transcription factor activity"/>
    <property type="evidence" value="ECO:0007669"/>
    <property type="project" value="InterPro"/>
</dbReference>
<accession>A0A432VRX6</accession>
<dbReference type="PANTHER" id="PTHR30346">
    <property type="entry name" value="TRANSCRIPTIONAL DUAL REGULATOR HCAR-RELATED"/>
    <property type="match status" value="1"/>
</dbReference>
<comment type="similarity">
    <text evidence="1">Belongs to the LysR transcriptional regulatory family.</text>
</comment>
<dbReference type="InterPro" id="IPR005119">
    <property type="entry name" value="LysR_subst-bd"/>
</dbReference>
<dbReference type="SUPFAM" id="SSF53850">
    <property type="entry name" value="Periplasmic binding protein-like II"/>
    <property type="match status" value="1"/>
</dbReference>
<reference evidence="6 7" key="1">
    <citation type="journal article" date="2011" name="Front. Microbiol.">
        <title>Genomic signatures of strain selection and enhancement in Bacillus atrophaeus var. globigii, a historical biowarfare simulant.</title>
        <authorList>
            <person name="Gibbons H.S."/>
            <person name="Broomall S.M."/>
            <person name="McNew L.A."/>
            <person name="Daligault H."/>
            <person name="Chapman C."/>
            <person name="Bruce D."/>
            <person name="Karavis M."/>
            <person name="Krepps M."/>
            <person name="McGregor P.A."/>
            <person name="Hong C."/>
            <person name="Park K.H."/>
            <person name="Akmal A."/>
            <person name="Feldman A."/>
            <person name="Lin J.S."/>
            <person name="Chang W.E."/>
            <person name="Higgs B.W."/>
            <person name="Demirev P."/>
            <person name="Lindquist J."/>
            <person name="Liem A."/>
            <person name="Fochler E."/>
            <person name="Read T.D."/>
            <person name="Tapia R."/>
            <person name="Johnson S."/>
            <person name="Bishop-Lilly K.A."/>
            <person name="Detter C."/>
            <person name="Han C."/>
            <person name="Sozhamannan S."/>
            <person name="Rosenzweig C.N."/>
            <person name="Skowronski E.W."/>
        </authorList>
    </citation>
    <scope>NUCLEOTIDE SEQUENCE [LARGE SCALE GENOMIC DNA]</scope>
    <source>
        <strain evidence="6 7">AK5</strain>
    </source>
</reference>
<keyword evidence="2" id="KW-0805">Transcription regulation</keyword>
<dbReference type="InterPro" id="IPR036390">
    <property type="entry name" value="WH_DNA-bd_sf"/>
</dbReference>
<name>A0A432VRX6_9GAMM</name>
<evidence type="ECO:0000313" key="7">
    <source>
        <dbReference type="Proteomes" id="UP000288212"/>
    </source>
</evidence>
<dbReference type="InterPro" id="IPR036388">
    <property type="entry name" value="WH-like_DNA-bd_sf"/>
</dbReference>
<proteinExistence type="inferred from homology"/>
<dbReference type="PROSITE" id="PS50931">
    <property type="entry name" value="HTH_LYSR"/>
    <property type="match status" value="1"/>
</dbReference>
<comment type="caution">
    <text evidence="6">The sequence shown here is derived from an EMBL/GenBank/DDBJ whole genome shotgun (WGS) entry which is preliminary data.</text>
</comment>
<evidence type="ECO:0000256" key="2">
    <source>
        <dbReference type="ARBA" id="ARBA00023015"/>
    </source>
</evidence>
<dbReference type="Gene3D" id="1.10.10.10">
    <property type="entry name" value="Winged helix-like DNA-binding domain superfamily/Winged helix DNA-binding domain"/>
    <property type="match status" value="1"/>
</dbReference>
<organism evidence="6 7">
    <name type="scientific">Aliidiomarina haloalkalitolerans</name>
    <dbReference type="NCBI Taxonomy" id="859059"/>
    <lineage>
        <taxon>Bacteria</taxon>
        <taxon>Pseudomonadati</taxon>
        <taxon>Pseudomonadota</taxon>
        <taxon>Gammaproteobacteria</taxon>
        <taxon>Alteromonadales</taxon>
        <taxon>Idiomarinaceae</taxon>
        <taxon>Aliidiomarina</taxon>
    </lineage>
</organism>
<evidence type="ECO:0000313" key="6">
    <source>
        <dbReference type="EMBL" id="RUO19110.1"/>
    </source>
</evidence>
<dbReference type="FunFam" id="1.10.10.10:FF:000001">
    <property type="entry name" value="LysR family transcriptional regulator"/>
    <property type="match status" value="1"/>
</dbReference>
<dbReference type="PRINTS" id="PR00039">
    <property type="entry name" value="HTHLYSR"/>
</dbReference>
<dbReference type="CDD" id="cd08411">
    <property type="entry name" value="PBP2_OxyR"/>
    <property type="match status" value="1"/>
</dbReference>
<dbReference type="AlphaFoldDB" id="A0A432VRX6"/>
<evidence type="ECO:0000259" key="5">
    <source>
        <dbReference type="PROSITE" id="PS50931"/>
    </source>
</evidence>
<evidence type="ECO:0000256" key="3">
    <source>
        <dbReference type="ARBA" id="ARBA00023125"/>
    </source>
</evidence>
<keyword evidence="3" id="KW-0238">DNA-binding</keyword>
<dbReference type="Proteomes" id="UP000288212">
    <property type="component" value="Unassembled WGS sequence"/>
</dbReference>
<dbReference type="PANTHER" id="PTHR30346:SF10">
    <property type="entry name" value="TRANSCRIPTIONAL REGULATOR OF OXIDATIVE STRESS OXYR"/>
    <property type="match status" value="1"/>
</dbReference>
<evidence type="ECO:0000256" key="4">
    <source>
        <dbReference type="ARBA" id="ARBA00023163"/>
    </source>
</evidence>